<comment type="caution">
    <text evidence="1">The sequence shown here is derived from an EMBL/GenBank/DDBJ whole genome shotgun (WGS) entry which is preliminary data.</text>
</comment>
<proteinExistence type="predicted"/>
<sequence length="109" mass="11777">MVADRVAVARQKPGTKKATDNWRQIQFGSVLINSPALDAKAGRQGRAESQRALQALGQALGRPGVTLKEARGVPYYSADPQHPGVIIRRLDGKIAQGRFINGKFKENAA</sequence>
<dbReference type="Proteomes" id="UP000634179">
    <property type="component" value="Unassembled WGS sequence"/>
</dbReference>
<reference evidence="1" key="1">
    <citation type="submission" date="2020-11" db="EMBL/GenBank/DDBJ databases">
        <title>Enhanced detection system for hospital associated transmission using whole genome sequencing surveillance.</title>
        <authorList>
            <person name="Harrison L.H."/>
            <person name="Van Tyne D."/>
            <person name="Marsh J.W."/>
            <person name="Griffith M.P."/>
            <person name="Snyder D.J."/>
            <person name="Cooper V.S."/>
            <person name="Mustapha M."/>
        </authorList>
    </citation>
    <scope>NUCLEOTIDE SEQUENCE</scope>
    <source>
        <strain evidence="1">STEN00053</strain>
    </source>
</reference>
<organism evidence="1 2">
    <name type="scientific">Stenotrophomonas maltophilia</name>
    <name type="common">Pseudomonas maltophilia</name>
    <name type="synonym">Xanthomonas maltophilia</name>
    <dbReference type="NCBI Taxonomy" id="40324"/>
    <lineage>
        <taxon>Bacteria</taxon>
        <taxon>Pseudomonadati</taxon>
        <taxon>Pseudomonadota</taxon>
        <taxon>Gammaproteobacteria</taxon>
        <taxon>Lysobacterales</taxon>
        <taxon>Lysobacteraceae</taxon>
        <taxon>Stenotrophomonas</taxon>
        <taxon>Stenotrophomonas maltophilia group</taxon>
    </lineage>
</organism>
<evidence type="ECO:0000313" key="2">
    <source>
        <dbReference type="Proteomes" id="UP000634179"/>
    </source>
</evidence>
<dbReference type="AlphaFoldDB" id="A0AA41CI20"/>
<protein>
    <submittedName>
        <fullName evidence="1">Uncharacterized protein</fullName>
    </submittedName>
</protein>
<evidence type="ECO:0000313" key="1">
    <source>
        <dbReference type="EMBL" id="MBH1792205.1"/>
    </source>
</evidence>
<accession>A0AA41CI20</accession>
<dbReference type="EMBL" id="JADUOV010000020">
    <property type="protein sequence ID" value="MBH1792205.1"/>
    <property type="molecule type" value="Genomic_DNA"/>
</dbReference>
<name>A0AA41CI20_STEMA</name>
<gene>
    <name evidence="1" type="ORF">I5V89_20315</name>
</gene>